<dbReference type="AlphaFoldDB" id="A0A834JE58"/>
<proteinExistence type="predicted"/>
<sequence>MHVNFGPITYKDVTVMQSDGLKCQIFLQQPRHLLSKSGDRMTLERQFSSRSLLDRAKKAFKVGNSPETTGHTVRSNSPSVPNNNVESHKQGDKTNTRWPVVAGRGVDRESVPPPPPYPNHPLRRWEILLVISRCLASLSHPL</sequence>
<protein>
    <submittedName>
        <fullName evidence="2">Uncharacterized protein</fullName>
    </submittedName>
</protein>
<feature type="compositionally biased region" description="Basic and acidic residues" evidence="1">
    <location>
        <begin position="86"/>
        <end position="95"/>
    </location>
</feature>
<feature type="compositionally biased region" description="Low complexity" evidence="1">
    <location>
        <begin position="75"/>
        <end position="85"/>
    </location>
</feature>
<feature type="region of interest" description="Disordered" evidence="1">
    <location>
        <begin position="60"/>
        <end position="98"/>
    </location>
</feature>
<evidence type="ECO:0000256" key="1">
    <source>
        <dbReference type="SAM" id="MobiDB-lite"/>
    </source>
</evidence>
<gene>
    <name evidence="2" type="ORF">HZH68_013869</name>
</gene>
<organism evidence="2 3">
    <name type="scientific">Vespula germanica</name>
    <name type="common">German yellow jacket</name>
    <name type="synonym">Paravespula germanica</name>
    <dbReference type="NCBI Taxonomy" id="30212"/>
    <lineage>
        <taxon>Eukaryota</taxon>
        <taxon>Metazoa</taxon>
        <taxon>Ecdysozoa</taxon>
        <taxon>Arthropoda</taxon>
        <taxon>Hexapoda</taxon>
        <taxon>Insecta</taxon>
        <taxon>Pterygota</taxon>
        <taxon>Neoptera</taxon>
        <taxon>Endopterygota</taxon>
        <taxon>Hymenoptera</taxon>
        <taxon>Apocrita</taxon>
        <taxon>Aculeata</taxon>
        <taxon>Vespoidea</taxon>
        <taxon>Vespidae</taxon>
        <taxon>Vespinae</taxon>
        <taxon>Vespula</taxon>
    </lineage>
</organism>
<feature type="compositionally biased region" description="Polar residues" evidence="1">
    <location>
        <begin position="65"/>
        <end position="74"/>
    </location>
</feature>
<dbReference type="Proteomes" id="UP000617340">
    <property type="component" value="Unassembled WGS sequence"/>
</dbReference>
<reference evidence="2" key="1">
    <citation type="journal article" date="2020" name="G3 (Bethesda)">
        <title>High-Quality Assemblies for Three Invasive Social Wasps from the &lt;i&gt;Vespula&lt;/i&gt; Genus.</title>
        <authorList>
            <person name="Harrop T.W.R."/>
            <person name="Guhlin J."/>
            <person name="McLaughlin G.M."/>
            <person name="Permina E."/>
            <person name="Stockwell P."/>
            <person name="Gilligan J."/>
            <person name="Le Lec M.F."/>
            <person name="Gruber M.A.M."/>
            <person name="Quinn O."/>
            <person name="Lovegrove M."/>
            <person name="Duncan E.J."/>
            <person name="Remnant E.J."/>
            <person name="Van Eeckhoven J."/>
            <person name="Graham B."/>
            <person name="Knapp R.A."/>
            <person name="Langford K.W."/>
            <person name="Kronenberg Z."/>
            <person name="Press M.O."/>
            <person name="Eacker S.M."/>
            <person name="Wilson-Rankin E.E."/>
            <person name="Purcell J."/>
            <person name="Lester P.J."/>
            <person name="Dearden P.K."/>
        </authorList>
    </citation>
    <scope>NUCLEOTIDE SEQUENCE</scope>
    <source>
        <strain evidence="2">Linc-1</strain>
    </source>
</reference>
<dbReference type="EMBL" id="JACSDZ010000016">
    <property type="protein sequence ID" value="KAF7385439.1"/>
    <property type="molecule type" value="Genomic_DNA"/>
</dbReference>
<evidence type="ECO:0000313" key="2">
    <source>
        <dbReference type="EMBL" id="KAF7385439.1"/>
    </source>
</evidence>
<accession>A0A834JE58</accession>
<keyword evidence="3" id="KW-1185">Reference proteome</keyword>
<comment type="caution">
    <text evidence="2">The sequence shown here is derived from an EMBL/GenBank/DDBJ whole genome shotgun (WGS) entry which is preliminary data.</text>
</comment>
<name>A0A834JE58_VESGE</name>
<evidence type="ECO:0000313" key="3">
    <source>
        <dbReference type="Proteomes" id="UP000617340"/>
    </source>
</evidence>